<dbReference type="Proteomes" id="UP001431019">
    <property type="component" value="Unassembled WGS sequence"/>
</dbReference>
<feature type="transmembrane region" description="Helical" evidence="6">
    <location>
        <begin position="25"/>
        <end position="46"/>
    </location>
</feature>
<evidence type="ECO:0000256" key="2">
    <source>
        <dbReference type="ARBA" id="ARBA00022475"/>
    </source>
</evidence>
<dbReference type="InterPro" id="IPR036259">
    <property type="entry name" value="MFS_trans_sf"/>
</dbReference>
<dbReference type="InterPro" id="IPR050189">
    <property type="entry name" value="MFS_Efflux_Transporters"/>
</dbReference>
<evidence type="ECO:0000256" key="5">
    <source>
        <dbReference type="ARBA" id="ARBA00023136"/>
    </source>
</evidence>
<keyword evidence="9" id="KW-1185">Reference proteome</keyword>
<feature type="transmembrane region" description="Helical" evidence="6">
    <location>
        <begin position="335"/>
        <end position="357"/>
    </location>
</feature>
<accession>A0ABS8K3W0</accession>
<evidence type="ECO:0000256" key="6">
    <source>
        <dbReference type="SAM" id="Phobius"/>
    </source>
</evidence>
<name>A0ABS8K3W0_9BURK</name>
<evidence type="ECO:0000259" key="7">
    <source>
        <dbReference type="PROSITE" id="PS50850"/>
    </source>
</evidence>
<dbReference type="PROSITE" id="PS50850">
    <property type="entry name" value="MFS"/>
    <property type="match status" value="1"/>
</dbReference>
<feature type="transmembrane region" description="Helical" evidence="6">
    <location>
        <begin position="58"/>
        <end position="78"/>
    </location>
</feature>
<comment type="caution">
    <text evidence="8">The sequence shown here is derived from an EMBL/GenBank/DDBJ whole genome shotgun (WGS) entry which is preliminary data.</text>
</comment>
<feature type="domain" description="Major facilitator superfamily (MFS) profile" evidence="7">
    <location>
        <begin position="1"/>
        <end position="367"/>
    </location>
</feature>
<keyword evidence="5 6" id="KW-0472">Membrane</keyword>
<feature type="transmembrane region" description="Helical" evidence="6">
    <location>
        <begin position="84"/>
        <end position="104"/>
    </location>
</feature>
<feature type="transmembrane region" description="Helical" evidence="6">
    <location>
        <begin position="185"/>
        <end position="208"/>
    </location>
</feature>
<evidence type="ECO:0000313" key="9">
    <source>
        <dbReference type="Proteomes" id="UP001431019"/>
    </source>
</evidence>
<evidence type="ECO:0000313" key="8">
    <source>
        <dbReference type="EMBL" id="MCC8396837.1"/>
    </source>
</evidence>
<keyword evidence="4 6" id="KW-1133">Transmembrane helix</keyword>
<dbReference type="Pfam" id="PF07690">
    <property type="entry name" value="MFS_1"/>
    <property type="match status" value="1"/>
</dbReference>
<feature type="transmembrane region" description="Helical" evidence="6">
    <location>
        <begin position="310"/>
        <end position="329"/>
    </location>
</feature>
<protein>
    <submittedName>
        <fullName evidence="8">MFS transporter</fullName>
    </submittedName>
</protein>
<sequence>MHHRIRRGRHHAGIIHRFNVTAPQAGMLTGIFALVVSVFGPFLVLLLSGFNRKTMLQIALAVFTLSSLGSAFVTNFNVLLGVRMIPALLHPVYFSLAFVSAISLYRKEEAAKASSLVFLGTTIGIVLGVPITTYIASTFSYEAAFYFTAAVNALSFFGVLLLLPQMPASNSGSSGQQMNILKKPTLWLNIASTGLIFAGMFAAYSYAAEYLKTVAGMSNSTISALLVLFGLGGVAGNMLAGKFIGRNMIATVIVHPILIVGALLLVMSFQQHVTPMIVIMIFWGAVHTSSLVITQIWLTSEAPEAPEFATSLFASFANLGIAVGAAVGGKFINLYGLPGMFTAALLFLGAGLALILIRVWMQKPRAIEVNQAA</sequence>
<feature type="transmembrane region" description="Helical" evidence="6">
    <location>
        <begin position="220"/>
        <end position="240"/>
    </location>
</feature>
<organism evidence="8 9">
    <name type="scientific">Paraburkholderia sejongensis</name>
    <dbReference type="NCBI Taxonomy" id="2886946"/>
    <lineage>
        <taxon>Bacteria</taxon>
        <taxon>Pseudomonadati</taxon>
        <taxon>Pseudomonadota</taxon>
        <taxon>Betaproteobacteria</taxon>
        <taxon>Burkholderiales</taxon>
        <taxon>Burkholderiaceae</taxon>
        <taxon>Paraburkholderia</taxon>
    </lineage>
</organism>
<dbReference type="PANTHER" id="PTHR43124">
    <property type="entry name" value="PURINE EFFLUX PUMP PBUE"/>
    <property type="match status" value="1"/>
</dbReference>
<reference evidence="8 9" key="1">
    <citation type="submission" date="2021-11" db="EMBL/GenBank/DDBJ databases">
        <authorList>
            <person name="Oh E.-T."/>
            <person name="Kim S.-B."/>
        </authorList>
    </citation>
    <scope>NUCLEOTIDE SEQUENCE [LARGE SCALE GENOMIC DNA]</scope>
    <source>
        <strain evidence="8 9">MMS20-SJTR3</strain>
    </source>
</reference>
<comment type="subcellular location">
    <subcellularLocation>
        <location evidence="1">Cell membrane</location>
        <topology evidence="1">Multi-pass membrane protein</topology>
    </subcellularLocation>
</comment>
<dbReference type="PANTHER" id="PTHR43124:SF3">
    <property type="entry name" value="CHLORAMPHENICOL EFFLUX PUMP RV0191"/>
    <property type="match status" value="1"/>
</dbReference>
<feature type="transmembrane region" description="Helical" evidence="6">
    <location>
        <begin position="252"/>
        <end position="270"/>
    </location>
</feature>
<feature type="transmembrane region" description="Helical" evidence="6">
    <location>
        <begin position="276"/>
        <end position="298"/>
    </location>
</feature>
<feature type="transmembrane region" description="Helical" evidence="6">
    <location>
        <begin position="143"/>
        <end position="164"/>
    </location>
</feature>
<keyword evidence="3 6" id="KW-0812">Transmembrane</keyword>
<feature type="transmembrane region" description="Helical" evidence="6">
    <location>
        <begin position="116"/>
        <end position="137"/>
    </location>
</feature>
<dbReference type="CDD" id="cd17324">
    <property type="entry name" value="MFS_NepI_like"/>
    <property type="match status" value="1"/>
</dbReference>
<dbReference type="EMBL" id="JAJITD010000021">
    <property type="protein sequence ID" value="MCC8396837.1"/>
    <property type="molecule type" value="Genomic_DNA"/>
</dbReference>
<gene>
    <name evidence="8" type="ORF">LJ656_30065</name>
</gene>
<dbReference type="SUPFAM" id="SSF103473">
    <property type="entry name" value="MFS general substrate transporter"/>
    <property type="match status" value="1"/>
</dbReference>
<dbReference type="InterPro" id="IPR011701">
    <property type="entry name" value="MFS"/>
</dbReference>
<proteinExistence type="predicted"/>
<dbReference type="Gene3D" id="1.20.1250.20">
    <property type="entry name" value="MFS general substrate transporter like domains"/>
    <property type="match status" value="1"/>
</dbReference>
<evidence type="ECO:0000256" key="4">
    <source>
        <dbReference type="ARBA" id="ARBA00022989"/>
    </source>
</evidence>
<dbReference type="InterPro" id="IPR020846">
    <property type="entry name" value="MFS_dom"/>
</dbReference>
<keyword evidence="2" id="KW-1003">Cell membrane</keyword>
<evidence type="ECO:0000256" key="1">
    <source>
        <dbReference type="ARBA" id="ARBA00004651"/>
    </source>
</evidence>
<evidence type="ECO:0000256" key="3">
    <source>
        <dbReference type="ARBA" id="ARBA00022692"/>
    </source>
</evidence>